<dbReference type="Proteomes" id="UP001185899">
    <property type="component" value="Unassembled WGS sequence"/>
</dbReference>
<evidence type="ECO:0000259" key="4">
    <source>
        <dbReference type="PROSITE" id="PS51077"/>
    </source>
</evidence>
<dbReference type="InterPro" id="IPR014757">
    <property type="entry name" value="Tscrpt_reg_IclR_C"/>
</dbReference>
<proteinExistence type="predicted"/>
<dbReference type="RefSeq" id="WP_300518764.1">
    <property type="nucleotide sequence ID" value="NZ_JAWLKE010000013.1"/>
</dbReference>
<feature type="domain" description="HTH iclR-type" evidence="4">
    <location>
        <begin position="16"/>
        <end position="76"/>
    </location>
</feature>
<evidence type="ECO:0000256" key="1">
    <source>
        <dbReference type="ARBA" id="ARBA00023015"/>
    </source>
</evidence>
<dbReference type="SUPFAM" id="SSF46785">
    <property type="entry name" value="Winged helix' DNA-binding domain"/>
    <property type="match status" value="1"/>
</dbReference>
<reference evidence="6 7" key="1">
    <citation type="submission" date="2023-10" db="EMBL/GenBank/DDBJ databases">
        <title>Development of a sustainable strategy for remediation of hydrocarbon-contaminated territories based on the waste exchange concept.</title>
        <authorList>
            <person name="Krivoruchko A."/>
        </authorList>
    </citation>
    <scope>NUCLEOTIDE SEQUENCE [LARGE SCALE GENOMIC DNA]</scope>
    <source>
        <strain evidence="6 7">IEGM 1322</strain>
    </source>
</reference>
<protein>
    <submittedName>
        <fullName evidence="6">IclR family transcriptional regulator C-terminal domain-containing protein</fullName>
    </submittedName>
</protein>
<dbReference type="Pfam" id="PF01614">
    <property type="entry name" value="IclR_C"/>
    <property type="match status" value="1"/>
</dbReference>
<evidence type="ECO:0000313" key="7">
    <source>
        <dbReference type="Proteomes" id="UP001185899"/>
    </source>
</evidence>
<dbReference type="PANTHER" id="PTHR30136:SF34">
    <property type="entry name" value="TRANSCRIPTIONAL REGULATOR"/>
    <property type="match status" value="1"/>
</dbReference>
<keyword evidence="7" id="KW-1185">Reference proteome</keyword>
<dbReference type="Gene3D" id="3.30.450.40">
    <property type="match status" value="1"/>
</dbReference>
<dbReference type="InterPro" id="IPR005471">
    <property type="entry name" value="Tscrpt_reg_IclR_N"/>
</dbReference>
<dbReference type="SMART" id="SM00346">
    <property type="entry name" value="HTH_ICLR"/>
    <property type="match status" value="1"/>
</dbReference>
<dbReference type="EMBL" id="JAWLKE010000013">
    <property type="protein sequence ID" value="MDV6233801.1"/>
    <property type="molecule type" value="Genomic_DNA"/>
</dbReference>
<dbReference type="NCBIfam" id="TIGR02431">
    <property type="entry name" value="pcaR_pcaU"/>
    <property type="match status" value="1"/>
</dbReference>
<keyword evidence="1" id="KW-0805">Transcription regulation</keyword>
<gene>
    <name evidence="6" type="ORF">R3P95_24900</name>
</gene>
<accession>A0ABU4B5M8</accession>
<evidence type="ECO:0000259" key="5">
    <source>
        <dbReference type="PROSITE" id="PS51078"/>
    </source>
</evidence>
<keyword evidence="3" id="KW-0804">Transcription</keyword>
<dbReference type="InterPro" id="IPR050707">
    <property type="entry name" value="HTH_MetabolicPath_Reg"/>
</dbReference>
<organism evidence="6 7">
    <name type="scientific">Rhodococcus cercidiphylli</name>
    <dbReference type="NCBI Taxonomy" id="489916"/>
    <lineage>
        <taxon>Bacteria</taxon>
        <taxon>Bacillati</taxon>
        <taxon>Actinomycetota</taxon>
        <taxon>Actinomycetes</taxon>
        <taxon>Mycobacteriales</taxon>
        <taxon>Nocardiaceae</taxon>
        <taxon>Rhodococcus</taxon>
    </lineage>
</organism>
<dbReference type="InterPro" id="IPR036388">
    <property type="entry name" value="WH-like_DNA-bd_sf"/>
</dbReference>
<comment type="caution">
    <text evidence="6">The sequence shown here is derived from an EMBL/GenBank/DDBJ whole genome shotgun (WGS) entry which is preliminary data.</text>
</comment>
<evidence type="ECO:0000256" key="3">
    <source>
        <dbReference type="ARBA" id="ARBA00023163"/>
    </source>
</evidence>
<dbReference type="InterPro" id="IPR029016">
    <property type="entry name" value="GAF-like_dom_sf"/>
</dbReference>
<dbReference type="SUPFAM" id="SSF55781">
    <property type="entry name" value="GAF domain-like"/>
    <property type="match status" value="1"/>
</dbReference>
<keyword evidence="2" id="KW-0238">DNA-binding</keyword>
<dbReference type="InterPro" id="IPR012794">
    <property type="entry name" value="PcaR_PcaU"/>
</dbReference>
<dbReference type="PANTHER" id="PTHR30136">
    <property type="entry name" value="HELIX-TURN-HELIX TRANSCRIPTIONAL REGULATOR, ICLR FAMILY"/>
    <property type="match status" value="1"/>
</dbReference>
<sequence length="257" mass="28044">MTAEIAPDDQRPAWFVQSLERGLSVLQCFDDAHPARTLTEVAEAVGVTRATARRLLLTLAELGFVRQDGRQFTLTPRVMNLGFSFLSGMDLPRLAEPHIEALARQLGETTSVAILDGFDIVYVARVPSSRMLRVVITLGTRFPAHATSSGRVLLAALPESDLERYFADAPIEALTPRTLVDRDALRAEITRVRNAGWSEVVDELDVGMRAAAVPLRNSNGTVVAALNTSLHAKNYSATDMVDIVVPAMHETAGRIRT</sequence>
<dbReference type="InterPro" id="IPR036390">
    <property type="entry name" value="WH_DNA-bd_sf"/>
</dbReference>
<dbReference type="PROSITE" id="PS51077">
    <property type="entry name" value="HTH_ICLR"/>
    <property type="match status" value="1"/>
</dbReference>
<feature type="domain" description="IclR-ED" evidence="5">
    <location>
        <begin position="77"/>
        <end position="257"/>
    </location>
</feature>
<dbReference type="PROSITE" id="PS51078">
    <property type="entry name" value="ICLR_ED"/>
    <property type="match status" value="1"/>
</dbReference>
<evidence type="ECO:0000256" key="2">
    <source>
        <dbReference type="ARBA" id="ARBA00023125"/>
    </source>
</evidence>
<evidence type="ECO:0000313" key="6">
    <source>
        <dbReference type="EMBL" id="MDV6233801.1"/>
    </source>
</evidence>
<name>A0ABU4B5M8_9NOCA</name>
<dbReference type="Pfam" id="PF09339">
    <property type="entry name" value="HTH_IclR"/>
    <property type="match status" value="1"/>
</dbReference>
<dbReference type="Gene3D" id="1.10.10.10">
    <property type="entry name" value="Winged helix-like DNA-binding domain superfamily/Winged helix DNA-binding domain"/>
    <property type="match status" value="1"/>
</dbReference>